<dbReference type="AlphaFoldDB" id="A0A1W9HVF1"/>
<keyword evidence="2" id="KW-0732">Signal</keyword>
<evidence type="ECO:0000256" key="1">
    <source>
        <dbReference type="SAM" id="MobiDB-lite"/>
    </source>
</evidence>
<protein>
    <recommendedName>
        <fullName evidence="5">Secreted protein</fullName>
    </recommendedName>
</protein>
<evidence type="ECO:0000256" key="2">
    <source>
        <dbReference type="SAM" id="SignalP"/>
    </source>
</evidence>
<feature type="chain" id="PRO_5012416328" description="Secreted protein" evidence="2">
    <location>
        <begin position="26"/>
        <end position="105"/>
    </location>
</feature>
<comment type="caution">
    <text evidence="3">The sequence shown here is derived from an EMBL/GenBank/DDBJ whole genome shotgun (WGS) entry which is preliminary data.</text>
</comment>
<evidence type="ECO:0000313" key="3">
    <source>
        <dbReference type="EMBL" id="OQW51224.1"/>
    </source>
</evidence>
<dbReference type="EMBL" id="LWDL01000021">
    <property type="protein sequence ID" value="OQW51224.1"/>
    <property type="molecule type" value="Genomic_DNA"/>
</dbReference>
<reference evidence="3 4" key="1">
    <citation type="journal article" date="2017" name="Water Res.">
        <title>Comammox in drinking water systems.</title>
        <authorList>
            <person name="Wang Y."/>
            <person name="Ma L."/>
            <person name="Mao Y."/>
            <person name="Jiang X."/>
            <person name="Xia Y."/>
            <person name="Yu K."/>
            <person name="Li B."/>
            <person name="Zhang T."/>
        </authorList>
    </citation>
    <scope>NUCLEOTIDE SEQUENCE [LARGE SCALE GENOMIC DNA]</scope>
    <source>
        <strain evidence="3">SG_bin8</strain>
    </source>
</reference>
<evidence type="ECO:0000313" key="4">
    <source>
        <dbReference type="Proteomes" id="UP000192872"/>
    </source>
</evidence>
<evidence type="ECO:0008006" key="5">
    <source>
        <dbReference type="Google" id="ProtNLM"/>
    </source>
</evidence>
<dbReference type="STRING" id="1827387.A4S15_12400"/>
<feature type="region of interest" description="Disordered" evidence="1">
    <location>
        <begin position="80"/>
        <end position="105"/>
    </location>
</feature>
<dbReference type="Proteomes" id="UP000192872">
    <property type="component" value="Unassembled WGS sequence"/>
</dbReference>
<feature type="signal peptide" evidence="2">
    <location>
        <begin position="1"/>
        <end position="25"/>
    </location>
</feature>
<dbReference type="RefSeq" id="WP_376801542.1">
    <property type="nucleotide sequence ID" value="NZ_DBNB01000022.1"/>
</dbReference>
<accession>A0A1W9HVF1</accession>
<sequence length="105" mass="10487">MNLRIVSKFATVLLFSGILLGDAAAAGIQRSGNVTGPGGRQYVTQGNTSCAGGACTSQQSITGPNGKSATRARAAQCAGGQCTTSGTLTGPRGRALQRSGTITRN</sequence>
<proteinExistence type="predicted"/>
<gene>
    <name evidence="3" type="ORF">A4S15_12400</name>
</gene>
<name>A0A1W9HVF1_9HYPH</name>
<organism evidence="3 4">
    <name type="scientific">Candidatus Raskinella chloraquaticus</name>
    <dbReference type="NCBI Taxonomy" id="1951219"/>
    <lineage>
        <taxon>Bacteria</taxon>
        <taxon>Pseudomonadati</taxon>
        <taxon>Pseudomonadota</taxon>
        <taxon>Alphaproteobacteria</taxon>
        <taxon>Hyphomicrobiales</taxon>
        <taxon>Phreatobacteraceae</taxon>
        <taxon>Candidatus Raskinella</taxon>
    </lineage>
</organism>